<keyword evidence="4" id="KW-0408">Iron</keyword>
<dbReference type="InterPro" id="IPR044203">
    <property type="entry name" value="GlbO/GLB3-like"/>
</dbReference>
<evidence type="ECO:0000256" key="4">
    <source>
        <dbReference type="ARBA" id="ARBA00023004"/>
    </source>
</evidence>
<dbReference type="InterPro" id="IPR001486">
    <property type="entry name" value="Hemoglobin_trunc"/>
</dbReference>
<dbReference type="GO" id="GO:0046872">
    <property type="term" value="F:metal ion binding"/>
    <property type="evidence" value="ECO:0007669"/>
    <property type="project" value="UniProtKB-KW"/>
</dbReference>
<protein>
    <submittedName>
        <fullName evidence="6 7">Globin</fullName>
    </submittedName>
</protein>
<keyword evidence="2" id="KW-0349">Heme</keyword>
<dbReference type="EMBL" id="LGIQ01000007">
    <property type="protein sequence ID" value="KNB72561.1"/>
    <property type="molecule type" value="Genomic_DNA"/>
</dbReference>
<evidence type="ECO:0000256" key="5">
    <source>
        <dbReference type="ARBA" id="ARBA00034496"/>
    </source>
</evidence>
<evidence type="ECO:0000256" key="1">
    <source>
        <dbReference type="ARBA" id="ARBA00022448"/>
    </source>
</evidence>
<reference evidence="8" key="1">
    <citation type="submission" date="2015-07" db="EMBL/GenBank/DDBJ databases">
        <title>Genome sequencing project for genomic taxonomy and phylogenomics of Bacillus-like bacteria.</title>
        <authorList>
            <person name="Liu B."/>
            <person name="Wang J."/>
            <person name="Zhu Y."/>
            <person name="Liu G."/>
            <person name="Chen Q."/>
            <person name="Chen Z."/>
            <person name="Lan J."/>
            <person name="Che J."/>
            <person name="Ge C."/>
            <person name="Shi H."/>
            <person name="Pan Z."/>
            <person name="Liu X."/>
        </authorList>
    </citation>
    <scope>NUCLEOTIDE SEQUENCE [LARGE SCALE GENOMIC DNA]</scope>
    <source>
        <strain evidence="8">DSM 9887</strain>
    </source>
</reference>
<evidence type="ECO:0000313" key="9">
    <source>
        <dbReference type="Proteomes" id="UP000319578"/>
    </source>
</evidence>
<evidence type="ECO:0000256" key="3">
    <source>
        <dbReference type="ARBA" id="ARBA00022723"/>
    </source>
</evidence>
<dbReference type="GO" id="GO:0020037">
    <property type="term" value="F:heme binding"/>
    <property type="evidence" value="ECO:0007669"/>
    <property type="project" value="InterPro"/>
</dbReference>
<evidence type="ECO:0000256" key="2">
    <source>
        <dbReference type="ARBA" id="ARBA00022617"/>
    </source>
</evidence>
<reference evidence="7" key="2">
    <citation type="submission" date="2015-07" db="EMBL/GenBank/DDBJ databases">
        <title>MeaNS - Measles Nucleotide Surveillance Program.</title>
        <authorList>
            <person name="Tran T."/>
            <person name="Druce J."/>
        </authorList>
    </citation>
    <scope>NUCLEOTIDE SEQUENCE</scope>
    <source>
        <strain evidence="7">DSM 9887</strain>
    </source>
</reference>
<sequence length="127" mass="14667">MDIKQLSLFDRVGGAPVIHRLVDLFYMNVLAEPKLAPLFPQDMSLVISKQKQFLTQYFGGPPLYTNEHGHPKMRARHLPFPVTKERADAWLACMQRALEETTPEVALREEMMARLSTTAYFFINKEE</sequence>
<keyword evidence="3" id="KW-0479">Metal-binding</keyword>
<evidence type="ECO:0000313" key="7">
    <source>
        <dbReference type="EMBL" id="KNB72561.1"/>
    </source>
</evidence>
<dbReference type="OrthoDB" id="9790913at2"/>
<gene>
    <name evidence="6" type="primary">yjbI_1</name>
    <name evidence="7" type="ORF">ADS79_11915</name>
    <name evidence="6" type="ORF">BRE01_41290</name>
</gene>
<dbReference type="InterPro" id="IPR009050">
    <property type="entry name" value="Globin-like_sf"/>
</dbReference>
<dbReference type="InterPro" id="IPR012292">
    <property type="entry name" value="Globin/Proto"/>
</dbReference>
<dbReference type="Pfam" id="PF01152">
    <property type="entry name" value="Bac_globin"/>
    <property type="match status" value="1"/>
</dbReference>
<dbReference type="EMBL" id="BJON01000015">
    <property type="protein sequence ID" value="GED70427.1"/>
    <property type="molecule type" value="Genomic_DNA"/>
</dbReference>
<dbReference type="Proteomes" id="UP000319578">
    <property type="component" value="Unassembled WGS sequence"/>
</dbReference>
<dbReference type="Proteomes" id="UP000036834">
    <property type="component" value="Unassembled WGS sequence"/>
</dbReference>
<dbReference type="PANTHER" id="PTHR47366">
    <property type="entry name" value="TWO-ON-TWO HEMOGLOBIN-3"/>
    <property type="match status" value="1"/>
</dbReference>
<keyword evidence="1" id="KW-0813">Transport</keyword>
<reference evidence="6 9" key="3">
    <citation type="submission" date="2019-06" db="EMBL/GenBank/DDBJ databases">
        <title>Whole genome shotgun sequence of Brevibacillus reuszeri NBRC 15719.</title>
        <authorList>
            <person name="Hosoyama A."/>
            <person name="Uohara A."/>
            <person name="Ohji S."/>
            <person name="Ichikawa N."/>
        </authorList>
    </citation>
    <scope>NUCLEOTIDE SEQUENCE [LARGE SCALE GENOMIC DNA]</scope>
    <source>
        <strain evidence="6 9">NBRC 15719</strain>
    </source>
</reference>
<keyword evidence="9" id="KW-1185">Reference proteome</keyword>
<accession>A0A0K9YV50</accession>
<proteinExistence type="inferred from homology"/>
<name>A0A0K9YV50_9BACL</name>
<dbReference type="RefSeq" id="WP_049738613.1">
    <property type="nucleotide sequence ID" value="NZ_BJON01000015.1"/>
</dbReference>
<dbReference type="Gene3D" id="1.10.490.10">
    <property type="entry name" value="Globins"/>
    <property type="match status" value="1"/>
</dbReference>
<dbReference type="GO" id="GO:0005344">
    <property type="term" value="F:oxygen carrier activity"/>
    <property type="evidence" value="ECO:0007669"/>
    <property type="project" value="InterPro"/>
</dbReference>
<dbReference type="GO" id="GO:0019825">
    <property type="term" value="F:oxygen binding"/>
    <property type="evidence" value="ECO:0007669"/>
    <property type="project" value="InterPro"/>
</dbReference>
<evidence type="ECO:0000313" key="8">
    <source>
        <dbReference type="Proteomes" id="UP000036834"/>
    </source>
</evidence>
<organism evidence="7 8">
    <name type="scientific">Brevibacillus reuszeri</name>
    <dbReference type="NCBI Taxonomy" id="54915"/>
    <lineage>
        <taxon>Bacteria</taxon>
        <taxon>Bacillati</taxon>
        <taxon>Bacillota</taxon>
        <taxon>Bacilli</taxon>
        <taxon>Bacillales</taxon>
        <taxon>Paenibacillaceae</taxon>
        <taxon>Brevibacillus</taxon>
    </lineage>
</organism>
<evidence type="ECO:0000313" key="6">
    <source>
        <dbReference type="EMBL" id="GED70427.1"/>
    </source>
</evidence>
<dbReference type="AlphaFoldDB" id="A0A0K9YV50"/>
<comment type="caution">
    <text evidence="7">The sequence shown here is derived from an EMBL/GenBank/DDBJ whole genome shotgun (WGS) entry which is preliminary data.</text>
</comment>
<dbReference type="PANTHER" id="PTHR47366:SF1">
    <property type="entry name" value="TWO-ON-TWO HEMOGLOBIN-3"/>
    <property type="match status" value="1"/>
</dbReference>
<dbReference type="PATRIC" id="fig|54915.3.peg.1350"/>
<dbReference type="STRING" id="54915.ADS79_11915"/>
<comment type="similarity">
    <text evidence="5">Belongs to the truncated hemoglobin family. Group II subfamily.</text>
</comment>
<dbReference type="SUPFAM" id="SSF46458">
    <property type="entry name" value="Globin-like"/>
    <property type="match status" value="1"/>
</dbReference>